<keyword evidence="6" id="KW-1185">Reference proteome</keyword>
<dbReference type="PANTHER" id="PTHR42735:SF4">
    <property type="entry name" value="PYRIDOXAL PHOSPHATE-DEPENDENT DECARBOXYLASE FAMILY PROTEIN"/>
    <property type="match status" value="1"/>
</dbReference>
<evidence type="ECO:0000313" key="6">
    <source>
        <dbReference type="Proteomes" id="UP001303473"/>
    </source>
</evidence>
<dbReference type="InterPro" id="IPR050477">
    <property type="entry name" value="GrpII_AminoAcid_Decarb"/>
</dbReference>
<protein>
    <submittedName>
        <fullName evidence="5">L-tyrosine decarboxylase</fullName>
    </submittedName>
</protein>
<evidence type="ECO:0000256" key="1">
    <source>
        <dbReference type="ARBA" id="ARBA00001933"/>
    </source>
</evidence>
<gene>
    <name evidence="5" type="ORF">QBC46DRAFT_417578</name>
</gene>
<dbReference type="Proteomes" id="UP001303473">
    <property type="component" value="Unassembled WGS sequence"/>
</dbReference>
<reference evidence="6" key="1">
    <citation type="journal article" date="2023" name="Mol. Phylogenet. Evol.">
        <title>Genome-scale phylogeny and comparative genomics of the fungal order Sordariales.</title>
        <authorList>
            <person name="Hensen N."/>
            <person name="Bonometti L."/>
            <person name="Westerberg I."/>
            <person name="Brannstrom I.O."/>
            <person name="Guillou S."/>
            <person name="Cros-Aarteil S."/>
            <person name="Calhoun S."/>
            <person name="Haridas S."/>
            <person name="Kuo A."/>
            <person name="Mondo S."/>
            <person name="Pangilinan J."/>
            <person name="Riley R."/>
            <person name="LaButti K."/>
            <person name="Andreopoulos B."/>
            <person name="Lipzen A."/>
            <person name="Chen C."/>
            <person name="Yan M."/>
            <person name="Daum C."/>
            <person name="Ng V."/>
            <person name="Clum A."/>
            <person name="Steindorff A."/>
            <person name="Ohm R.A."/>
            <person name="Martin F."/>
            <person name="Silar P."/>
            <person name="Natvig D.O."/>
            <person name="Lalanne C."/>
            <person name="Gautier V."/>
            <person name="Ament-Velasquez S.L."/>
            <person name="Kruys A."/>
            <person name="Hutchinson M.I."/>
            <person name="Powell A.J."/>
            <person name="Barry K."/>
            <person name="Miller A.N."/>
            <person name="Grigoriev I.V."/>
            <person name="Debuchy R."/>
            <person name="Gladieux P."/>
            <person name="Hiltunen Thoren M."/>
            <person name="Johannesson H."/>
        </authorList>
    </citation>
    <scope>NUCLEOTIDE SEQUENCE [LARGE SCALE GENOMIC DNA]</scope>
    <source>
        <strain evidence="6">CBS 340.73</strain>
    </source>
</reference>
<dbReference type="SUPFAM" id="SSF53383">
    <property type="entry name" value="PLP-dependent transferases"/>
    <property type="match status" value="1"/>
</dbReference>
<dbReference type="EMBL" id="MU853868">
    <property type="protein sequence ID" value="KAK3936916.1"/>
    <property type="molecule type" value="Genomic_DNA"/>
</dbReference>
<sequence>MTDPDRLAHAKVGSWFLGPRAENFQILSDFFTAILNDQRLARQNVYSKDPAFITDEMMQTSSYKESVKTLATNSPRYNGHMNMDTALPNMATMMYNPNNVATEASPLSTRYEREVGLQLCHMLGYGSGGVTPWGHITCDGSVANLEAIWAIRNLKFYPLSLKLAMAEGAPLNFLAHATPTFYVGTCKGEKKPFTELSTWELLNLTPSTVLELPTRLGEEYSTLGKDCLEKTFGIKPGKFFVSATKHYSWPKGGAISGIGSVNFVDVAVDEDARMSIDALRTRLNECIEGDSESNYSPVFGTVAIIGSTEHGACDPVKEIAALRDEFQKKGLSFAIHCDAAWGGYFASTIQRDREAPGDFLPFVPALALQPYTTEQLHHLHHAESITIDPHKSGYINYPAGGLCYRDERMRYLVTWTSPIVFHEAAGDAVESMGVYGVEGSKPGAAAVAAWLSHKTLGLHKLGYGRLLGEAVFTCTKLYCHWATMTRPEDDLIVVPLIRLPSEKKGGSEQDVEEKQRIREKILGVSNEELANDKDTWLFLATLGGDLMINAFGCNFKINGKPNTDVGEANYLNQRIFQRLSVTSEKDVVRERPLFLTSSMFSEDAYGKCLATYKKRLQLDDGKTPAHGDLRFLVNVTMSPWPTDSPFLQELALSFREIAEEEVRRVMERNTIKPTFHGFVMQGYDKICLVHMPMFNMANHRWQLIVTADYPTEVQQLYQKLRTENPGKLYTTANANPETLADMLSPGAEIEYRMDDGIPGPDIPPLATFKLSNIRVLVNESMSYAALDTKYPDKMPFYLYGSLRETHIDHVLKTSPNAQLTADRVEVNVEPELSEEQLAKGGLVAVLEDVFEKSVQPLPLDSDGNVKLDAHGLALVPGAKHKVSVYASYEDFKSGSCKPIATGSITIGKGGMFADWKDVNMDPADEPEAVSVQEATFAHWFRG</sequence>
<feature type="modified residue" description="N6-(pyridoxal phosphate)lysine" evidence="4">
    <location>
        <position position="391"/>
    </location>
</feature>
<dbReference type="PANTHER" id="PTHR42735">
    <property type="match status" value="1"/>
</dbReference>
<dbReference type="GO" id="GO:0016830">
    <property type="term" value="F:carbon-carbon lyase activity"/>
    <property type="evidence" value="ECO:0007669"/>
    <property type="project" value="InterPro"/>
</dbReference>
<dbReference type="GO" id="GO:0019752">
    <property type="term" value="P:carboxylic acid metabolic process"/>
    <property type="evidence" value="ECO:0007669"/>
    <property type="project" value="InterPro"/>
</dbReference>
<accession>A0AAN6N0I6</accession>
<evidence type="ECO:0000256" key="3">
    <source>
        <dbReference type="ARBA" id="ARBA00023239"/>
    </source>
</evidence>
<dbReference type="InterPro" id="IPR015424">
    <property type="entry name" value="PyrdxlP-dep_Trfase"/>
</dbReference>
<dbReference type="GO" id="GO:0030170">
    <property type="term" value="F:pyridoxal phosphate binding"/>
    <property type="evidence" value="ECO:0007669"/>
    <property type="project" value="InterPro"/>
</dbReference>
<keyword evidence="2 4" id="KW-0663">Pyridoxal phosphate</keyword>
<name>A0AAN6N0I6_9PEZI</name>
<dbReference type="Pfam" id="PF00282">
    <property type="entry name" value="Pyridoxal_deC"/>
    <property type="match status" value="1"/>
</dbReference>
<dbReference type="InterPro" id="IPR015421">
    <property type="entry name" value="PyrdxlP-dep_Trfase_major"/>
</dbReference>
<evidence type="ECO:0000256" key="2">
    <source>
        <dbReference type="ARBA" id="ARBA00022898"/>
    </source>
</evidence>
<keyword evidence="3" id="KW-0456">Lyase</keyword>
<comment type="cofactor">
    <cofactor evidence="1 4">
        <name>pyridoxal 5'-phosphate</name>
        <dbReference type="ChEBI" id="CHEBI:597326"/>
    </cofactor>
</comment>
<evidence type="ECO:0000256" key="4">
    <source>
        <dbReference type="PIRSR" id="PIRSR602129-50"/>
    </source>
</evidence>
<evidence type="ECO:0000313" key="5">
    <source>
        <dbReference type="EMBL" id="KAK3936916.1"/>
    </source>
</evidence>
<organism evidence="5 6">
    <name type="scientific">Diplogelasinospora grovesii</name>
    <dbReference type="NCBI Taxonomy" id="303347"/>
    <lineage>
        <taxon>Eukaryota</taxon>
        <taxon>Fungi</taxon>
        <taxon>Dikarya</taxon>
        <taxon>Ascomycota</taxon>
        <taxon>Pezizomycotina</taxon>
        <taxon>Sordariomycetes</taxon>
        <taxon>Sordariomycetidae</taxon>
        <taxon>Sordariales</taxon>
        <taxon>Diplogelasinosporaceae</taxon>
        <taxon>Diplogelasinospora</taxon>
    </lineage>
</organism>
<dbReference type="InterPro" id="IPR002129">
    <property type="entry name" value="PyrdxlP-dep_de-COase"/>
</dbReference>
<comment type="caution">
    <text evidence="5">The sequence shown here is derived from an EMBL/GenBank/DDBJ whole genome shotgun (WGS) entry which is preliminary data.</text>
</comment>
<proteinExistence type="predicted"/>
<dbReference type="Gene3D" id="3.40.640.10">
    <property type="entry name" value="Type I PLP-dependent aspartate aminotransferase-like (Major domain)"/>
    <property type="match status" value="1"/>
</dbReference>
<dbReference type="AlphaFoldDB" id="A0AAN6N0I6"/>